<dbReference type="KEGG" id="nwr:E3U44_12265"/>
<name>A0A4P7C0U9_9GAMM</name>
<dbReference type="AlphaFoldDB" id="A0A4P7C0U9"/>
<organism evidence="4 5">
    <name type="scientific">Nitrosococcus wardiae</name>
    <dbReference type="NCBI Taxonomy" id="1814290"/>
    <lineage>
        <taxon>Bacteria</taxon>
        <taxon>Pseudomonadati</taxon>
        <taxon>Pseudomonadota</taxon>
        <taxon>Gammaproteobacteria</taxon>
        <taxon>Chromatiales</taxon>
        <taxon>Chromatiaceae</taxon>
        <taxon>Nitrosococcus</taxon>
    </lineage>
</organism>
<accession>A0A4P7C0U9</accession>
<dbReference type="GO" id="GO:0005737">
    <property type="term" value="C:cytoplasm"/>
    <property type="evidence" value="ECO:0007669"/>
    <property type="project" value="InterPro"/>
</dbReference>
<keyword evidence="2" id="KW-0964">Secreted</keyword>
<dbReference type="OrthoDB" id="9815414at2"/>
<dbReference type="Proteomes" id="UP000294325">
    <property type="component" value="Chromosome"/>
</dbReference>
<comment type="subcellular location">
    <subcellularLocation>
        <location evidence="1">Secreted</location>
    </subcellularLocation>
</comment>
<gene>
    <name evidence="4" type="ORF">E3U44_12265</name>
</gene>
<dbReference type="Pfam" id="PF03534">
    <property type="entry name" value="SpvB"/>
    <property type="match status" value="1"/>
</dbReference>
<dbReference type="InterPro" id="IPR003284">
    <property type="entry name" value="Sal_SpvB"/>
</dbReference>
<evidence type="ECO:0000313" key="5">
    <source>
        <dbReference type="Proteomes" id="UP000294325"/>
    </source>
</evidence>
<evidence type="ECO:0008006" key="6">
    <source>
        <dbReference type="Google" id="ProtNLM"/>
    </source>
</evidence>
<reference evidence="4 5" key="1">
    <citation type="submission" date="2019-03" db="EMBL/GenBank/DDBJ databases">
        <title>The genome sequence of Nitrosococcus wardiae strain D1FHST reveals the archetypal metabolic capacity of ammonia-oxidizing Gammaproteobacteria.</title>
        <authorList>
            <person name="Wang L."/>
            <person name="Lim C.K."/>
            <person name="Hanson T.E."/>
            <person name="Dang H."/>
            <person name="Klotz M.G."/>
        </authorList>
    </citation>
    <scope>NUCLEOTIDE SEQUENCE [LARGE SCALE GENOMIC DNA]</scope>
    <source>
        <strain evidence="4 5">D1FHS</strain>
    </source>
</reference>
<keyword evidence="5" id="KW-1185">Reference proteome</keyword>
<evidence type="ECO:0000256" key="2">
    <source>
        <dbReference type="ARBA" id="ARBA00022525"/>
    </source>
</evidence>
<sequence length="211" mass="23073">MANKSGTSSQVISLPKGGAALQGIGETFVPDLHTGTGNFTVPVALPAGRNSFQPELNLVYSTGNGNGPFGLGWSLSIPGVSRKTSRGVPRYDDSENTFVLSGAEDLVPIEEQPGAIQYLQDIVLVYDGNVEYWPNLGHGNWGKRIHMRNSPHFPYGQAGHRSQRQPYALYLHPIRTPGIHRPHGAARRKPRRFRPGTQYPLCVRLPGIRAT</sequence>
<protein>
    <recommendedName>
        <fullName evidence="6">Virulence plasmid B protein</fullName>
    </recommendedName>
</protein>
<evidence type="ECO:0000313" key="4">
    <source>
        <dbReference type="EMBL" id="QBQ55197.1"/>
    </source>
</evidence>
<dbReference type="EMBL" id="CP038033">
    <property type="protein sequence ID" value="QBQ55197.1"/>
    <property type="molecule type" value="Genomic_DNA"/>
</dbReference>
<keyword evidence="3" id="KW-0843">Virulence</keyword>
<evidence type="ECO:0000256" key="1">
    <source>
        <dbReference type="ARBA" id="ARBA00004613"/>
    </source>
</evidence>
<dbReference type="GO" id="GO:0005576">
    <property type="term" value="C:extracellular region"/>
    <property type="evidence" value="ECO:0007669"/>
    <property type="project" value="UniProtKB-SubCell"/>
</dbReference>
<dbReference type="RefSeq" id="WP_134358465.1">
    <property type="nucleotide sequence ID" value="NZ_CP038033.1"/>
</dbReference>
<proteinExistence type="predicted"/>
<evidence type="ECO:0000256" key="3">
    <source>
        <dbReference type="ARBA" id="ARBA00023026"/>
    </source>
</evidence>